<keyword evidence="2" id="KW-1185">Reference proteome</keyword>
<accession>A0A1M4V6T9</accession>
<dbReference type="RefSeq" id="WP_159430475.1">
    <property type="nucleotide sequence ID" value="NZ_FQUG01000003.1"/>
</dbReference>
<protein>
    <submittedName>
        <fullName evidence="1">Uncharacterized protein</fullName>
    </submittedName>
</protein>
<evidence type="ECO:0000313" key="2">
    <source>
        <dbReference type="Proteomes" id="UP000184404"/>
    </source>
</evidence>
<gene>
    <name evidence="1" type="ORF">SAMN02745190_00900</name>
</gene>
<dbReference type="EMBL" id="FQUG01000003">
    <property type="protein sequence ID" value="SHE64620.1"/>
    <property type="molecule type" value="Genomic_DNA"/>
</dbReference>
<dbReference type="Proteomes" id="UP000184404">
    <property type="component" value="Unassembled WGS sequence"/>
</dbReference>
<organism evidence="1 2">
    <name type="scientific">Schwartzia succinivorans DSM 10502</name>
    <dbReference type="NCBI Taxonomy" id="1123243"/>
    <lineage>
        <taxon>Bacteria</taxon>
        <taxon>Bacillati</taxon>
        <taxon>Bacillota</taxon>
        <taxon>Negativicutes</taxon>
        <taxon>Selenomonadales</taxon>
        <taxon>Selenomonadaceae</taxon>
        <taxon>Schwartzia</taxon>
    </lineage>
</organism>
<dbReference type="AlphaFoldDB" id="A0A1M4V6T9"/>
<name>A0A1M4V6T9_9FIRM</name>
<proteinExistence type="predicted"/>
<evidence type="ECO:0000313" key="1">
    <source>
        <dbReference type="EMBL" id="SHE64620.1"/>
    </source>
</evidence>
<reference evidence="1 2" key="1">
    <citation type="submission" date="2016-11" db="EMBL/GenBank/DDBJ databases">
        <authorList>
            <person name="Jaros S."/>
            <person name="Januszkiewicz K."/>
            <person name="Wedrychowicz H."/>
        </authorList>
    </citation>
    <scope>NUCLEOTIDE SEQUENCE [LARGE SCALE GENOMIC DNA]</scope>
    <source>
        <strain evidence="1 2">DSM 10502</strain>
    </source>
</reference>
<sequence>MAIKIKKRCIYCRQVLRENGTCQNPNCVRYTPPKDETEKNDKEQQA</sequence>